<feature type="region of interest" description="Disordered" evidence="1">
    <location>
        <begin position="272"/>
        <end position="295"/>
    </location>
</feature>
<reference evidence="2 3" key="1">
    <citation type="submission" date="2020-10" db="EMBL/GenBank/DDBJ databases">
        <title>Complete genome sequence of Paludibaculum fermentans P105T, a facultatively anaerobic acidobacterium capable of dissimilatory Fe(III) reduction.</title>
        <authorList>
            <person name="Dedysh S.N."/>
            <person name="Beletsky A.V."/>
            <person name="Kulichevskaya I.S."/>
            <person name="Mardanov A.V."/>
            <person name="Ravin N.V."/>
        </authorList>
    </citation>
    <scope>NUCLEOTIDE SEQUENCE [LARGE SCALE GENOMIC DNA]</scope>
    <source>
        <strain evidence="2 3">P105</strain>
    </source>
</reference>
<dbReference type="Proteomes" id="UP000593892">
    <property type="component" value="Chromosome"/>
</dbReference>
<dbReference type="EMBL" id="CP063849">
    <property type="protein sequence ID" value="QOY87371.1"/>
    <property type="molecule type" value="Genomic_DNA"/>
</dbReference>
<evidence type="ECO:0000256" key="1">
    <source>
        <dbReference type="SAM" id="MobiDB-lite"/>
    </source>
</evidence>
<feature type="compositionally biased region" description="Basic and acidic residues" evidence="1">
    <location>
        <begin position="279"/>
        <end position="295"/>
    </location>
</feature>
<dbReference type="RefSeq" id="WP_194449040.1">
    <property type="nucleotide sequence ID" value="NZ_CP063849.1"/>
</dbReference>
<accession>A0A7S7NPG5</accession>
<sequence length="295" mass="32758">MYTKVILVGLLYAGCLAGQPPMMPGEDEYRRIVRGMKASLRSNVALDRREYLPGERICATVTVENSSSHAVMAFAPFHSKESKFTLWALNKSGEWEPTSDWTPRVVSEPTNLMADRRLETFVAGEKRSASICLTENDLVGNPIRHRAAWIFPPGQYKARFDFLQSAEAEFTILPIDEVAAMVARPLPEAELYRKDGGRIRPGCLGMVAAAFRSGERTILVRSMSGMRDTCSRLTTQDALVRTMHPSIRIAESAGAVESFDLTPLADGSVEATWSSAGGPHRERIARPVFPDRRER</sequence>
<name>A0A7S7NPG5_PALFE</name>
<keyword evidence="3" id="KW-1185">Reference proteome</keyword>
<dbReference type="AlphaFoldDB" id="A0A7S7NPG5"/>
<evidence type="ECO:0000313" key="3">
    <source>
        <dbReference type="Proteomes" id="UP000593892"/>
    </source>
</evidence>
<dbReference type="KEGG" id="pfer:IRI77_32180"/>
<gene>
    <name evidence="2" type="ORF">IRI77_32180</name>
</gene>
<proteinExistence type="predicted"/>
<evidence type="ECO:0000313" key="2">
    <source>
        <dbReference type="EMBL" id="QOY87371.1"/>
    </source>
</evidence>
<organism evidence="2 3">
    <name type="scientific">Paludibaculum fermentans</name>
    <dbReference type="NCBI Taxonomy" id="1473598"/>
    <lineage>
        <taxon>Bacteria</taxon>
        <taxon>Pseudomonadati</taxon>
        <taxon>Acidobacteriota</taxon>
        <taxon>Terriglobia</taxon>
        <taxon>Bryobacterales</taxon>
        <taxon>Bryobacteraceae</taxon>
        <taxon>Paludibaculum</taxon>
    </lineage>
</organism>
<protein>
    <submittedName>
        <fullName evidence="2">Uncharacterized protein</fullName>
    </submittedName>
</protein>